<keyword evidence="4" id="KW-0804">Transcription</keyword>
<proteinExistence type="inferred from homology"/>
<keyword evidence="2" id="KW-0805">Transcription regulation</keyword>
<evidence type="ECO:0000256" key="2">
    <source>
        <dbReference type="ARBA" id="ARBA00023015"/>
    </source>
</evidence>
<dbReference type="Gene3D" id="3.40.190.290">
    <property type="match status" value="1"/>
</dbReference>
<reference evidence="6 7" key="1">
    <citation type="submission" date="2019-06" db="EMBL/GenBank/DDBJ databases">
        <title>Whole genome shotgun sequence of Brevibacillus parabrevis NBRC 12334.</title>
        <authorList>
            <person name="Hosoyama A."/>
            <person name="Uohara A."/>
            <person name="Ohji S."/>
            <person name="Ichikawa N."/>
        </authorList>
    </citation>
    <scope>NUCLEOTIDE SEQUENCE [LARGE SCALE GENOMIC DNA]</scope>
    <source>
        <strain evidence="6 7">NBRC 12334</strain>
    </source>
</reference>
<dbReference type="InterPro" id="IPR036390">
    <property type="entry name" value="WH_DNA-bd_sf"/>
</dbReference>
<evidence type="ECO:0000313" key="6">
    <source>
        <dbReference type="EMBL" id="GEB35220.1"/>
    </source>
</evidence>
<sequence length="289" mass="32094">MELRHLRTFQVAAEQLNLTKAAEQLGYSQPGITLQIKALEKEIGRPLFTRVGRQNYLTPAGKLLKHHADRLLAVMGELDDDLRKLDIPYGPLVVSSPEFYCTRYMPGIIGRYLKDYPQVRLQMISCNSVETTKLVCAHQADVGIIAGDCLNPDLEVVPIGEEDFVLLAAPELLAGRDKQTLLHTVPFLKDGMVEKIGGNLYAEIDFKPTTIIEFGSEAGIKQAALSQTGCCVLGEAIVEEEIAAGKLVVLHRFAKKLRTSLIYLKERNQEAAIQAFVAMTQEMWDDPKT</sequence>
<evidence type="ECO:0000259" key="5">
    <source>
        <dbReference type="PROSITE" id="PS50931"/>
    </source>
</evidence>
<keyword evidence="7" id="KW-1185">Reference proteome</keyword>
<dbReference type="SUPFAM" id="SSF46785">
    <property type="entry name" value="Winged helix' DNA-binding domain"/>
    <property type="match status" value="1"/>
</dbReference>
<comment type="caution">
    <text evidence="6">The sequence shown here is derived from an EMBL/GenBank/DDBJ whole genome shotgun (WGS) entry which is preliminary data.</text>
</comment>
<dbReference type="InterPro" id="IPR000847">
    <property type="entry name" value="LysR_HTH_N"/>
</dbReference>
<dbReference type="RefSeq" id="WP_122964692.1">
    <property type="nucleotide sequence ID" value="NZ_BJMH01000036.1"/>
</dbReference>
<gene>
    <name evidence="6" type="ORF">BPA01_48000</name>
</gene>
<evidence type="ECO:0000313" key="7">
    <source>
        <dbReference type="Proteomes" id="UP000316882"/>
    </source>
</evidence>
<dbReference type="InterPro" id="IPR036388">
    <property type="entry name" value="WH-like_DNA-bd_sf"/>
</dbReference>
<dbReference type="PANTHER" id="PTHR30126:SF40">
    <property type="entry name" value="HTH-TYPE TRANSCRIPTIONAL REGULATOR GLTR"/>
    <property type="match status" value="1"/>
</dbReference>
<dbReference type="PANTHER" id="PTHR30126">
    <property type="entry name" value="HTH-TYPE TRANSCRIPTIONAL REGULATOR"/>
    <property type="match status" value="1"/>
</dbReference>
<dbReference type="Proteomes" id="UP000316882">
    <property type="component" value="Unassembled WGS sequence"/>
</dbReference>
<accession>A0A4Y3PL40</accession>
<evidence type="ECO:0000256" key="1">
    <source>
        <dbReference type="ARBA" id="ARBA00009437"/>
    </source>
</evidence>
<feature type="domain" description="HTH lysR-type" evidence="5">
    <location>
        <begin position="1"/>
        <end position="58"/>
    </location>
</feature>
<dbReference type="EMBL" id="BJMH01000036">
    <property type="protein sequence ID" value="GEB35220.1"/>
    <property type="molecule type" value="Genomic_DNA"/>
</dbReference>
<dbReference type="CDD" id="cd05466">
    <property type="entry name" value="PBP2_LTTR_substrate"/>
    <property type="match status" value="1"/>
</dbReference>
<keyword evidence="3" id="KW-0238">DNA-binding</keyword>
<organism evidence="6 7">
    <name type="scientific">Brevibacillus parabrevis</name>
    <dbReference type="NCBI Taxonomy" id="54914"/>
    <lineage>
        <taxon>Bacteria</taxon>
        <taxon>Bacillati</taxon>
        <taxon>Bacillota</taxon>
        <taxon>Bacilli</taxon>
        <taxon>Bacillales</taxon>
        <taxon>Paenibacillaceae</taxon>
        <taxon>Brevibacillus</taxon>
    </lineage>
</organism>
<dbReference type="Gene3D" id="1.10.10.10">
    <property type="entry name" value="Winged helix-like DNA-binding domain superfamily/Winged helix DNA-binding domain"/>
    <property type="match status" value="1"/>
</dbReference>
<dbReference type="GO" id="GO:0000976">
    <property type="term" value="F:transcription cis-regulatory region binding"/>
    <property type="evidence" value="ECO:0007669"/>
    <property type="project" value="TreeGrafter"/>
</dbReference>
<dbReference type="PROSITE" id="PS50931">
    <property type="entry name" value="HTH_LYSR"/>
    <property type="match status" value="1"/>
</dbReference>
<name>A0A4Y3PL40_BREPA</name>
<dbReference type="Pfam" id="PF03466">
    <property type="entry name" value="LysR_substrate"/>
    <property type="match status" value="1"/>
</dbReference>
<comment type="similarity">
    <text evidence="1">Belongs to the LysR transcriptional regulatory family.</text>
</comment>
<dbReference type="SUPFAM" id="SSF53850">
    <property type="entry name" value="Periplasmic binding protein-like II"/>
    <property type="match status" value="1"/>
</dbReference>
<dbReference type="InterPro" id="IPR005119">
    <property type="entry name" value="LysR_subst-bd"/>
</dbReference>
<dbReference type="GO" id="GO:0003700">
    <property type="term" value="F:DNA-binding transcription factor activity"/>
    <property type="evidence" value="ECO:0007669"/>
    <property type="project" value="InterPro"/>
</dbReference>
<dbReference type="AlphaFoldDB" id="A0A4Y3PL40"/>
<evidence type="ECO:0000256" key="3">
    <source>
        <dbReference type="ARBA" id="ARBA00023125"/>
    </source>
</evidence>
<dbReference type="FunFam" id="1.10.10.10:FF:000001">
    <property type="entry name" value="LysR family transcriptional regulator"/>
    <property type="match status" value="1"/>
</dbReference>
<dbReference type="Pfam" id="PF00126">
    <property type="entry name" value="HTH_1"/>
    <property type="match status" value="1"/>
</dbReference>
<evidence type="ECO:0000256" key="4">
    <source>
        <dbReference type="ARBA" id="ARBA00023163"/>
    </source>
</evidence>
<protein>
    <submittedName>
        <fullName evidence="6">LysR family transcriptional regulator</fullName>
    </submittedName>
</protein>
<dbReference type="PRINTS" id="PR00039">
    <property type="entry name" value="HTHLYSR"/>
</dbReference>